<feature type="region of interest" description="Disordered" evidence="2">
    <location>
        <begin position="353"/>
        <end position="383"/>
    </location>
</feature>
<evidence type="ECO:0000256" key="2">
    <source>
        <dbReference type="SAM" id="MobiDB-lite"/>
    </source>
</evidence>
<gene>
    <name evidence="4" type="ORF">F7725_014467</name>
</gene>
<evidence type="ECO:0000313" key="4">
    <source>
        <dbReference type="EMBL" id="KAF3853779.1"/>
    </source>
</evidence>
<dbReference type="GO" id="GO:0006538">
    <property type="term" value="P:L-glutamate catabolic process"/>
    <property type="evidence" value="ECO:0007669"/>
    <property type="project" value="TreeGrafter"/>
</dbReference>
<evidence type="ECO:0000256" key="1">
    <source>
        <dbReference type="ARBA" id="ARBA00023002"/>
    </source>
</evidence>
<dbReference type="AlphaFoldDB" id="A0A7J5YYE8"/>
<dbReference type="SMART" id="SM00839">
    <property type="entry name" value="ELFV_dehydrog"/>
    <property type="match status" value="1"/>
</dbReference>
<dbReference type="Proteomes" id="UP000518266">
    <property type="component" value="Unassembled WGS sequence"/>
</dbReference>
<organism evidence="4 5">
    <name type="scientific">Dissostichus mawsoni</name>
    <name type="common">Antarctic cod</name>
    <dbReference type="NCBI Taxonomy" id="36200"/>
    <lineage>
        <taxon>Eukaryota</taxon>
        <taxon>Metazoa</taxon>
        <taxon>Chordata</taxon>
        <taxon>Craniata</taxon>
        <taxon>Vertebrata</taxon>
        <taxon>Euteleostomi</taxon>
        <taxon>Actinopterygii</taxon>
        <taxon>Neopterygii</taxon>
        <taxon>Teleostei</taxon>
        <taxon>Neoteleostei</taxon>
        <taxon>Acanthomorphata</taxon>
        <taxon>Eupercaria</taxon>
        <taxon>Perciformes</taxon>
        <taxon>Notothenioidei</taxon>
        <taxon>Nototheniidae</taxon>
        <taxon>Dissostichus</taxon>
    </lineage>
</organism>
<dbReference type="InterPro" id="IPR036291">
    <property type="entry name" value="NAD(P)-bd_dom_sf"/>
</dbReference>
<protein>
    <recommendedName>
        <fullName evidence="3">Glutamate/phenylalanine/leucine/valine/L-tryptophan dehydrogenase C-terminal domain-containing protein</fullName>
    </recommendedName>
</protein>
<dbReference type="EMBL" id="JAAKFY010000008">
    <property type="protein sequence ID" value="KAF3853779.1"/>
    <property type="molecule type" value="Genomic_DNA"/>
</dbReference>
<keyword evidence="5" id="KW-1185">Reference proteome</keyword>
<feature type="domain" description="Glutamate/phenylalanine/leucine/valine/L-tryptophan dehydrogenase C-terminal" evidence="3">
    <location>
        <begin position="6"/>
        <end position="376"/>
    </location>
</feature>
<dbReference type="SUPFAM" id="SSF51735">
    <property type="entry name" value="NAD(P)-binding Rossmann-fold domains"/>
    <property type="match status" value="1"/>
</dbReference>
<dbReference type="Pfam" id="PF00208">
    <property type="entry name" value="ELFV_dehydrog"/>
    <property type="match status" value="1"/>
</dbReference>
<dbReference type="GO" id="GO:0004352">
    <property type="term" value="F:glutamate dehydrogenase (NAD+) activity"/>
    <property type="evidence" value="ECO:0007669"/>
    <property type="project" value="TreeGrafter"/>
</dbReference>
<proteinExistence type="predicted"/>
<keyword evidence="1" id="KW-0560">Oxidoreductase</keyword>
<dbReference type="OrthoDB" id="6718861at2759"/>
<reference evidence="4 5" key="1">
    <citation type="submission" date="2020-03" db="EMBL/GenBank/DDBJ databases">
        <title>Dissostichus mawsoni Genome sequencing and assembly.</title>
        <authorList>
            <person name="Park H."/>
        </authorList>
    </citation>
    <scope>NUCLEOTIDE SEQUENCE [LARGE SCALE GENOMIC DNA]</scope>
    <source>
        <strain evidence="4">DM0001</strain>
        <tissue evidence="4">Muscle</tissue>
    </source>
</reference>
<dbReference type="PANTHER" id="PTHR11606">
    <property type="entry name" value="GLUTAMATE DEHYDROGENASE"/>
    <property type="match status" value="1"/>
</dbReference>
<accession>A0A7J5YYE8</accession>
<dbReference type="GO" id="GO:0005739">
    <property type="term" value="C:mitochondrion"/>
    <property type="evidence" value="ECO:0007669"/>
    <property type="project" value="TreeGrafter"/>
</dbReference>
<name>A0A7J5YYE8_DISMA</name>
<comment type="caution">
    <text evidence="4">The sequence shown here is derived from an EMBL/GenBank/DDBJ whole genome shotgun (WGS) entry which is preliminary data.</text>
</comment>
<evidence type="ECO:0000259" key="3">
    <source>
        <dbReference type="SMART" id="SM00839"/>
    </source>
</evidence>
<evidence type="ECO:0000313" key="5">
    <source>
        <dbReference type="Proteomes" id="UP000518266"/>
    </source>
</evidence>
<feature type="region of interest" description="Disordered" evidence="2">
    <location>
        <begin position="187"/>
        <end position="221"/>
    </location>
</feature>
<dbReference type="Gene3D" id="3.40.50.720">
    <property type="entry name" value="NAD(P)-binding Rossmann-like Domain"/>
    <property type="match status" value="1"/>
</dbReference>
<sequence>MSLLPGAPRVCCSATGYLHRFGAKCVSIGEIDGAIYNADGIDPKALDEHKLQNGTIVGFPGAKPYEGSILEADCHILIPAAGEKQLTRNNARRIKAKIIAEGANGPTTPDADKIFLENNVMVIPALPFTVSCLHPSSLPPSIARHAPCAMSHGGGSWLVIKAANTGRQTLQLQRHKRIDTFLHRHEHGGRTADNDEDFHSADSSPPLPLTQRPSPLRRPKSLVLETPPSALHHSCSNILPALSPSPPFFLLLILPLFLSLLTSVPDMDTHGSLPQTLHRQDVYIPTYMTPSLVLAAASSMPALVFSAAATTPSLAMENPFISTSILGDETAGLACSKRAWLVLTRAERTAQQGYNTQTERKRGEETGGMNKMERRGGGGGGGGGGERAGCCSIFKSCCNPLLSHTSTRHPSFSW</sequence>
<feature type="compositionally biased region" description="Basic and acidic residues" evidence="2">
    <location>
        <begin position="187"/>
        <end position="200"/>
    </location>
</feature>
<feature type="compositionally biased region" description="Basic and acidic residues" evidence="2">
    <location>
        <begin position="358"/>
        <end position="376"/>
    </location>
</feature>
<dbReference type="PANTHER" id="PTHR11606:SF33">
    <property type="entry name" value="GLUTAMATE DEHYDROGENASE [NAD(P)(+)]"/>
    <property type="match status" value="1"/>
</dbReference>
<dbReference type="InterPro" id="IPR006096">
    <property type="entry name" value="Glu/Leu/Phe/Val/Trp_DH_C"/>
</dbReference>